<dbReference type="Proteomes" id="UP000828251">
    <property type="component" value="Unassembled WGS sequence"/>
</dbReference>
<dbReference type="EMBL" id="JAIQCV010000007">
    <property type="protein sequence ID" value="KAH1083926.1"/>
    <property type="molecule type" value="Genomic_DNA"/>
</dbReference>
<feature type="transmembrane region" description="Helical" evidence="1">
    <location>
        <begin position="37"/>
        <end position="60"/>
    </location>
</feature>
<keyword evidence="1" id="KW-0472">Membrane</keyword>
<accession>A0A9D3VJN5</accession>
<gene>
    <name evidence="2" type="ORF">J1N35_023687</name>
</gene>
<keyword evidence="1" id="KW-0812">Transmembrane</keyword>
<keyword evidence="1" id="KW-1133">Transmembrane helix</keyword>
<keyword evidence="3" id="KW-1185">Reference proteome</keyword>
<comment type="caution">
    <text evidence="2">The sequence shown here is derived from an EMBL/GenBank/DDBJ whole genome shotgun (WGS) entry which is preliminary data.</text>
</comment>
<reference evidence="2 3" key="1">
    <citation type="journal article" date="2021" name="Plant Biotechnol. J.">
        <title>Multi-omics assisted identification of the key and species-specific regulatory components of drought-tolerant mechanisms in Gossypium stocksii.</title>
        <authorList>
            <person name="Yu D."/>
            <person name="Ke L."/>
            <person name="Zhang D."/>
            <person name="Wu Y."/>
            <person name="Sun Y."/>
            <person name="Mei J."/>
            <person name="Sun J."/>
            <person name="Sun Y."/>
        </authorList>
    </citation>
    <scope>NUCLEOTIDE SEQUENCE [LARGE SCALE GENOMIC DNA]</scope>
    <source>
        <strain evidence="3">cv. E1</strain>
        <tissue evidence="2">Leaf</tissue>
    </source>
</reference>
<sequence>MLTAVLVFVMAGCFFGEMSYIKSPASVVIKGTFVPKLASQGAIALLGALAQFVSPFNAVLPDKYPTPFMAST</sequence>
<evidence type="ECO:0000313" key="2">
    <source>
        <dbReference type="EMBL" id="KAH1083926.1"/>
    </source>
</evidence>
<feature type="non-terminal residue" evidence="2">
    <location>
        <position position="72"/>
    </location>
</feature>
<protein>
    <submittedName>
        <fullName evidence="2">Uncharacterized protein</fullName>
    </submittedName>
</protein>
<evidence type="ECO:0000313" key="3">
    <source>
        <dbReference type="Proteomes" id="UP000828251"/>
    </source>
</evidence>
<dbReference type="AlphaFoldDB" id="A0A9D3VJN5"/>
<dbReference type="OrthoDB" id="1000207at2759"/>
<evidence type="ECO:0000256" key="1">
    <source>
        <dbReference type="SAM" id="Phobius"/>
    </source>
</evidence>
<name>A0A9D3VJN5_9ROSI</name>
<proteinExistence type="predicted"/>
<organism evidence="2 3">
    <name type="scientific">Gossypium stocksii</name>
    <dbReference type="NCBI Taxonomy" id="47602"/>
    <lineage>
        <taxon>Eukaryota</taxon>
        <taxon>Viridiplantae</taxon>
        <taxon>Streptophyta</taxon>
        <taxon>Embryophyta</taxon>
        <taxon>Tracheophyta</taxon>
        <taxon>Spermatophyta</taxon>
        <taxon>Magnoliopsida</taxon>
        <taxon>eudicotyledons</taxon>
        <taxon>Gunneridae</taxon>
        <taxon>Pentapetalae</taxon>
        <taxon>rosids</taxon>
        <taxon>malvids</taxon>
        <taxon>Malvales</taxon>
        <taxon>Malvaceae</taxon>
        <taxon>Malvoideae</taxon>
        <taxon>Gossypium</taxon>
    </lineage>
</organism>